<name>A0A7T8GRH0_CALRO</name>
<reference evidence="2" key="1">
    <citation type="submission" date="2021-01" db="EMBL/GenBank/DDBJ databases">
        <title>Caligus Genome Assembly.</title>
        <authorList>
            <person name="Gallardo-Escarate C."/>
        </authorList>
    </citation>
    <scope>NUCLEOTIDE SEQUENCE [LARGE SCALE GENOMIC DNA]</scope>
</reference>
<gene>
    <name evidence="1" type="ORF">FKW44_021497</name>
</gene>
<accession>A0A7T8GRH0</accession>
<protein>
    <submittedName>
        <fullName evidence="1">Replication protein A 32 kDa subunit</fullName>
    </submittedName>
</protein>
<keyword evidence="2" id="KW-1185">Reference proteome</keyword>
<sequence length="49" mass="5073">MAFDLAHGFHGADLEGHDVLLPAGVADRADDAGVHVFTNVVLGGILTFL</sequence>
<proteinExistence type="predicted"/>
<evidence type="ECO:0000313" key="1">
    <source>
        <dbReference type="EMBL" id="QQP36407.1"/>
    </source>
</evidence>
<organism evidence="1 2">
    <name type="scientific">Caligus rogercresseyi</name>
    <name type="common">Sea louse</name>
    <dbReference type="NCBI Taxonomy" id="217165"/>
    <lineage>
        <taxon>Eukaryota</taxon>
        <taxon>Metazoa</taxon>
        <taxon>Ecdysozoa</taxon>
        <taxon>Arthropoda</taxon>
        <taxon>Crustacea</taxon>
        <taxon>Multicrustacea</taxon>
        <taxon>Hexanauplia</taxon>
        <taxon>Copepoda</taxon>
        <taxon>Siphonostomatoida</taxon>
        <taxon>Caligidae</taxon>
        <taxon>Caligus</taxon>
    </lineage>
</organism>
<dbReference type="AlphaFoldDB" id="A0A7T8GRH0"/>
<dbReference type="Proteomes" id="UP000595437">
    <property type="component" value="Chromosome 15"/>
</dbReference>
<dbReference type="EMBL" id="CP045904">
    <property type="protein sequence ID" value="QQP36407.1"/>
    <property type="molecule type" value="Genomic_DNA"/>
</dbReference>
<evidence type="ECO:0000313" key="2">
    <source>
        <dbReference type="Proteomes" id="UP000595437"/>
    </source>
</evidence>